<keyword evidence="4" id="KW-0732">Signal</keyword>
<dbReference type="InterPro" id="IPR003347">
    <property type="entry name" value="JmjC_dom"/>
</dbReference>
<dbReference type="GO" id="GO:0141052">
    <property type="term" value="F:histone H3 demethylase activity"/>
    <property type="evidence" value="ECO:0007669"/>
    <property type="project" value="UniProtKB-ARBA"/>
</dbReference>
<evidence type="ECO:0000256" key="2">
    <source>
        <dbReference type="ARBA" id="ARBA00023004"/>
    </source>
</evidence>
<dbReference type="AlphaFoldDB" id="A0ABD3PHU9"/>
<dbReference type="PROSITE" id="PS51184">
    <property type="entry name" value="JMJC"/>
    <property type="match status" value="1"/>
</dbReference>
<dbReference type="PANTHER" id="PTHR10694">
    <property type="entry name" value="LYSINE-SPECIFIC DEMETHYLASE"/>
    <property type="match status" value="1"/>
</dbReference>
<name>A0ABD3PHU9_9STRA</name>
<feature type="region of interest" description="Disordered" evidence="3">
    <location>
        <begin position="82"/>
        <end position="132"/>
    </location>
</feature>
<accession>A0ABD3PHU9</accession>
<dbReference type="SUPFAM" id="SSF51197">
    <property type="entry name" value="Clavaminate synthase-like"/>
    <property type="match status" value="1"/>
</dbReference>
<feature type="region of interest" description="Disordered" evidence="3">
    <location>
        <begin position="574"/>
        <end position="699"/>
    </location>
</feature>
<feature type="compositionally biased region" description="Low complexity" evidence="3">
    <location>
        <begin position="689"/>
        <end position="699"/>
    </location>
</feature>
<dbReference type="Proteomes" id="UP001516023">
    <property type="component" value="Unassembled WGS sequence"/>
</dbReference>
<feature type="domain" description="JmjC" evidence="5">
    <location>
        <begin position="203"/>
        <end position="371"/>
    </location>
</feature>
<organism evidence="6 7">
    <name type="scientific">Cyclotella cryptica</name>
    <dbReference type="NCBI Taxonomy" id="29204"/>
    <lineage>
        <taxon>Eukaryota</taxon>
        <taxon>Sar</taxon>
        <taxon>Stramenopiles</taxon>
        <taxon>Ochrophyta</taxon>
        <taxon>Bacillariophyta</taxon>
        <taxon>Coscinodiscophyceae</taxon>
        <taxon>Thalassiosirophycidae</taxon>
        <taxon>Stephanodiscales</taxon>
        <taxon>Stephanodiscaceae</taxon>
        <taxon>Cyclotella</taxon>
    </lineage>
</organism>
<feature type="compositionally biased region" description="Polar residues" evidence="3">
    <location>
        <begin position="525"/>
        <end position="534"/>
    </location>
</feature>
<dbReference type="PANTHER" id="PTHR10694:SF33">
    <property type="entry name" value="LYSINE-SPECIFIC DEMETHYLASE 5"/>
    <property type="match status" value="1"/>
</dbReference>
<dbReference type="EMBL" id="JABMIG020000203">
    <property type="protein sequence ID" value="KAL3786060.1"/>
    <property type="molecule type" value="Genomic_DNA"/>
</dbReference>
<dbReference type="Pfam" id="PF02928">
    <property type="entry name" value="zf-C5HC2"/>
    <property type="match status" value="1"/>
</dbReference>
<evidence type="ECO:0000256" key="3">
    <source>
        <dbReference type="SAM" id="MobiDB-lite"/>
    </source>
</evidence>
<reference evidence="6 7" key="1">
    <citation type="journal article" date="2020" name="G3 (Bethesda)">
        <title>Improved Reference Genome for Cyclotella cryptica CCMP332, a Model for Cell Wall Morphogenesis, Salinity Adaptation, and Lipid Production in Diatoms (Bacillariophyta).</title>
        <authorList>
            <person name="Roberts W.R."/>
            <person name="Downey K.M."/>
            <person name="Ruck E.C."/>
            <person name="Traller J.C."/>
            <person name="Alverson A.J."/>
        </authorList>
    </citation>
    <scope>NUCLEOTIDE SEQUENCE [LARGE SCALE GENOMIC DNA]</scope>
    <source>
        <strain evidence="6 7">CCMP332</strain>
    </source>
</reference>
<dbReference type="InterPro" id="IPR004198">
    <property type="entry name" value="Znf_C5HC2"/>
</dbReference>
<feature type="compositionally biased region" description="Basic and acidic residues" evidence="3">
    <location>
        <begin position="653"/>
        <end position="663"/>
    </location>
</feature>
<keyword evidence="1" id="KW-0479">Metal-binding</keyword>
<feature type="chain" id="PRO_5044782222" description="JmjC domain-containing protein" evidence="4">
    <location>
        <begin position="24"/>
        <end position="699"/>
    </location>
</feature>
<dbReference type="GO" id="GO:0046872">
    <property type="term" value="F:metal ion binding"/>
    <property type="evidence" value="ECO:0007669"/>
    <property type="project" value="UniProtKB-KW"/>
</dbReference>
<protein>
    <recommendedName>
        <fullName evidence="5">JmjC domain-containing protein</fullName>
    </recommendedName>
</protein>
<evidence type="ECO:0000256" key="1">
    <source>
        <dbReference type="ARBA" id="ARBA00022723"/>
    </source>
</evidence>
<evidence type="ECO:0000259" key="5">
    <source>
        <dbReference type="PROSITE" id="PS51184"/>
    </source>
</evidence>
<feature type="compositionally biased region" description="Low complexity" evidence="3">
    <location>
        <begin position="86"/>
        <end position="115"/>
    </location>
</feature>
<dbReference type="SMART" id="SM00558">
    <property type="entry name" value="JmjC"/>
    <property type="match status" value="1"/>
</dbReference>
<comment type="caution">
    <text evidence="6">The sequence shown here is derived from an EMBL/GenBank/DDBJ whole genome shotgun (WGS) entry which is preliminary data.</text>
</comment>
<feature type="signal peptide" evidence="4">
    <location>
        <begin position="1"/>
        <end position="23"/>
    </location>
</feature>
<evidence type="ECO:0000313" key="6">
    <source>
        <dbReference type="EMBL" id="KAL3786060.1"/>
    </source>
</evidence>
<keyword evidence="2" id="KW-0408">Iron</keyword>
<feature type="compositionally biased region" description="Polar residues" evidence="3">
    <location>
        <begin position="116"/>
        <end position="129"/>
    </location>
</feature>
<feature type="compositionally biased region" description="Polar residues" evidence="3">
    <location>
        <begin position="595"/>
        <end position="635"/>
    </location>
</feature>
<sequence length="699" mass="78577">MIFVSHHWLILFIMLHMFLKSPGWNPPFALNINCPKRFQTKDQSIHRLQEGISFGDGKAYTVKEYQEMATEWSKDWRRRRYDAAKPDSQSSPATTTTSNPSHDSSASTRTSSDVSNDTLQSPPTRTMTPSALERDYWEIVEGQSQEIDVDYGNDVDTTELGSGFPISDWGRCVNSPNFLSTPNTATNGEGGEEPEPKFGTEQYYKETYWNLNNIPNSKNSVLRHVKVGINGINVPWLYFGCLFSTFCWHNEDNYMYSINYHHRGAPKQWYGVPGTKSDADGVERVFKNYLSVKLRDVPDLMHHITTFFSPRILYQEGVKVCKLLQNEGEFIVTFPRSFHGGYSLGPNCGEAVNFALHDWIPHAVDANERYRTFARPSVFSHDRLIYTIAHHTNELRTKEICDAVSMELRRLMGEELLLRTKLIRSGVRDVSQDVDLPPNRLDQLDEESADYDDKRLCHSCKHICFFSAVACECSESKVSCLRHSHYMCRCVVKRRYLLIWTTEQEMKDTISRVEKRAEEVGYANSAVSAGSSQVPKAPLEDAPGTEKDRAHHCTYEVPVDPICSLEPEVPTLISSDVSCSSSGSKDVPSLKDESAQPQQDLGKTSGTYPSTLSTKQDTTDVSGSNKSANVNNSCDSEGVEPLEGYPSTSDDGELTKDANREMQKAQIDVIFKPSDMTSTGVKQEDGNDSLDASSDDFSA</sequence>
<feature type="compositionally biased region" description="Low complexity" evidence="3">
    <location>
        <begin position="574"/>
        <end position="587"/>
    </location>
</feature>
<dbReference type="Gene3D" id="2.60.120.650">
    <property type="entry name" value="Cupin"/>
    <property type="match status" value="1"/>
</dbReference>
<proteinExistence type="predicted"/>
<feature type="region of interest" description="Disordered" evidence="3">
    <location>
        <begin position="525"/>
        <end position="549"/>
    </location>
</feature>
<evidence type="ECO:0000256" key="4">
    <source>
        <dbReference type="SAM" id="SignalP"/>
    </source>
</evidence>
<dbReference type="Pfam" id="PF02373">
    <property type="entry name" value="JmjC"/>
    <property type="match status" value="1"/>
</dbReference>
<gene>
    <name evidence="6" type="ORF">HJC23_003908</name>
</gene>
<evidence type="ECO:0000313" key="7">
    <source>
        <dbReference type="Proteomes" id="UP001516023"/>
    </source>
</evidence>
<keyword evidence="7" id="KW-1185">Reference proteome</keyword>